<accession>A0A3P1SRI2</accession>
<proteinExistence type="inferred from homology"/>
<dbReference type="SUPFAM" id="SSF46565">
    <property type="entry name" value="Chaperone J-domain"/>
    <property type="match status" value="1"/>
</dbReference>
<comment type="similarity">
    <text evidence="1 3">Belongs to the HscB family.</text>
</comment>
<dbReference type="EMBL" id="RQXV01000004">
    <property type="protein sequence ID" value="RRC99767.1"/>
    <property type="molecule type" value="Genomic_DNA"/>
</dbReference>
<comment type="subunit">
    <text evidence="3">Interacts with HscA and stimulates its ATPase activity.</text>
</comment>
<dbReference type="GO" id="GO:0051259">
    <property type="term" value="P:protein complex oligomerization"/>
    <property type="evidence" value="ECO:0007669"/>
    <property type="project" value="InterPro"/>
</dbReference>
<comment type="function">
    <text evidence="3">Co-chaperone involved in the maturation of iron-sulfur cluster-containing proteins. Seems to help targeting proteins to be folded toward HscA.</text>
</comment>
<evidence type="ECO:0000259" key="4">
    <source>
        <dbReference type="Pfam" id="PF07743"/>
    </source>
</evidence>
<dbReference type="InterPro" id="IPR036386">
    <property type="entry name" value="HscB_C_sf"/>
</dbReference>
<dbReference type="PANTHER" id="PTHR14021:SF15">
    <property type="entry name" value="IRON-SULFUR CLUSTER CO-CHAPERONE PROTEIN HSCB"/>
    <property type="match status" value="1"/>
</dbReference>
<gene>
    <name evidence="3 5" type="primary">hscB</name>
    <name evidence="5" type="ORF">EHS89_09795</name>
</gene>
<reference evidence="5 6" key="1">
    <citation type="submission" date="2018-11" db="EMBL/GenBank/DDBJ databases">
        <title>The draft genome sequence of Amphritea balenae JAMM 1525T.</title>
        <authorList>
            <person name="Fang Z."/>
            <person name="Zhang Y."/>
            <person name="Han X."/>
        </authorList>
    </citation>
    <scope>NUCLEOTIDE SEQUENCE [LARGE SCALE GENOMIC DNA]</scope>
    <source>
        <strain evidence="5 6">JAMM 1525</strain>
    </source>
</reference>
<dbReference type="InterPro" id="IPR036869">
    <property type="entry name" value="J_dom_sf"/>
</dbReference>
<evidence type="ECO:0000313" key="5">
    <source>
        <dbReference type="EMBL" id="RRC99767.1"/>
    </source>
</evidence>
<sequence length="179" mass="20780">MDITQSYFEFLGLPVSYQLDQQALSERARELQKTLHPDRFSHLSDRERRLSVQYTAYLNEAVATLKNPLTRAQYLLQLEGVDTFSESRVQLDPMFLMQQMELREAVESIPDADDPEAEIEEQLQVVEQQMQELRQQFATFCVQNSPSALEAAAACVRKMQFIDKLGREIELLEDQLFDD</sequence>
<dbReference type="GO" id="GO:0001671">
    <property type="term" value="F:ATPase activator activity"/>
    <property type="evidence" value="ECO:0007669"/>
    <property type="project" value="InterPro"/>
</dbReference>
<evidence type="ECO:0000256" key="3">
    <source>
        <dbReference type="HAMAP-Rule" id="MF_00682"/>
    </source>
</evidence>
<name>A0A3P1SRI2_9GAMM</name>
<dbReference type="GO" id="GO:0044571">
    <property type="term" value="P:[2Fe-2S] cluster assembly"/>
    <property type="evidence" value="ECO:0007669"/>
    <property type="project" value="InterPro"/>
</dbReference>
<evidence type="ECO:0000313" key="6">
    <source>
        <dbReference type="Proteomes" id="UP000267535"/>
    </source>
</evidence>
<dbReference type="Proteomes" id="UP000267535">
    <property type="component" value="Unassembled WGS sequence"/>
</dbReference>
<keyword evidence="6" id="KW-1185">Reference proteome</keyword>
<dbReference type="PANTHER" id="PTHR14021">
    <property type="entry name" value="IRON-SULFUR CLUSTER CO-CHAPERONE PROTEIN HSCB"/>
    <property type="match status" value="1"/>
</dbReference>
<dbReference type="GO" id="GO:0051087">
    <property type="term" value="F:protein-folding chaperone binding"/>
    <property type="evidence" value="ECO:0007669"/>
    <property type="project" value="InterPro"/>
</dbReference>
<comment type="caution">
    <text evidence="5">The sequence shown here is derived from an EMBL/GenBank/DDBJ whole genome shotgun (WGS) entry which is preliminary data.</text>
</comment>
<dbReference type="Gene3D" id="1.10.287.110">
    <property type="entry name" value="DnaJ domain"/>
    <property type="match status" value="1"/>
</dbReference>
<dbReference type="HAMAP" id="MF_00682">
    <property type="entry name" value="HscB"/>
    <property type="match status" value="1"/>
</dbReference>
<dbReference type="NCBIfam" id="TIGR00714">
    <property type="entry name" value="hscB"/>
    <property type="match status" value="1"/>
</dbReference>
<organism evidence="5 6">
    <name type="scientific">Amphritea balenae</name>
    <dbReference type="NCBI Taxonomy" id="452629"/>
    <lineage>
        <taxon>Bacteria</taxon>
        <taxon>Pseudomonadati</taxon>
        <taxon>Pseudomonadota</taxon>
        <taxon>Gammaproteobacteria</taxon>
        <taxon>Oceanospirillales</taxon>
        <taxon>Oceanospirillaceae</taxon>
        <taxon>Amphritea</taxon>
    </lineage>
</organism>
<dbReference type="OrthoDB" id="287587at2"/>
<dbReference type="GO" id="GO:0006457">
    <property type="term" value="P:protein folding"/>
    <property type="evidence" value="ECO:0007669"/>
    <property type="project" value="UniProtKB-UniRule"/>
</dbReference>
<evidence type="ECO:0000256" key="2">
    <source>
        <dbReference type="ARBA" id="ARBA00023186"/>
    </source>
</evidence>
<dbReference type="AlphaFoldDB" id="A0A3P1SRI2"/>
<evidence type="ECO:0000256" key="1">
    <source>
        <dbReference type="ARBA" id="ARBA00010476"/>
    </source>
</evidence>
<dbReference type="RefSeq" id="WP_124925957.1">
    <property type="nucleotide sequence ID" value="NZ_BMOH01000006.1"/>
</dbReference>
<dbReference type="GO" id="GO:1990230">
    <property type="term" value="C:iron-sulfur cluster transfer complex"/>
    <property type="evidence" value="ECO:0007669"/>
    <property type="project" value="TreeGrafter"/>
</dbReference>
<dbReference type="InterPro" id="IPR004640">
    <property type="entry name" value="HscB"/>
</dbReference>
<dbReference type="SUPFAM" id="SSF47144">
    <property type="entry name" value="HSC20 (HSCB), C-terminal oligomerisation domain"/>
    <property type="match status" value="1"/>
</dbReference>
<dbReference type="Gene3D" id="1.20.1280.20">
    <property type="entry name" value="HscB, C-terminal domain"/>
    <property type="match status" value="1"/>
</dbReference>
<protein>
    <recommendedName>
        <fullName evidence="3">Co-chaperone protein HscB homolog</fullName>
    </recommendedName>
</protein>
<dbReference type="InterPro" id="IPR009073">
    <property type="entry name" value="HscB_oligo_C"/>
</dbReference>
<feature type="domain" description="Co-chaperone HscB C-terminal oligomerisation" evidence="4">
    <location>
        <begin position="92"/>
        <end position="170"/>
    </location>
</feature>
<keyword evidence="2 3" id="KW-0143">Chaperone</keyword>
<dbReference type="Pfam" id="PF07743">
    <property type="entry name" value="HSCB_C"/>
    <property type="match status" value="1"/>
</dbReference>